<sequence>MPSLRRVVSSPTLRPAPYSIQQGLSLSSSSSARANTARPLKRRSSTLLGGRVVLAEIEWWKVMRGQEPELDGDEVDADENSNGGNEDGDRASIAPSPEDELIANAVRLAISNQSHDPDSPPSVFADASGDEETRTATPSEVDPTFVLGCCAPLSSRFAPPFSQSSRNLAHIDISSPPSSPPAMADPLSPASSHASTPMSSIPSSPTAYRMQRPKRPTNRLTSRHSAASCSVSASTMRPLAPMRSLSFDGLPLEDDVFLTSDMSLDDIIADLAFRLPDAAHGKSSSEPTSRVASGSFPHDVPMHVA</sequence>
<gene>
    <name evidence="2" type="ORF">EXIGLDRAFT_753968</name>
</gene>
<protein>
    <submittedName>
        <fullName evidence="2">Uncharacterized protein</fullName>
    </submittedName>
</protein>
<dbReference type="InParanoid" id="A0A165DD24"/>
<feature type="region of interest" description="Disordered" evidence="1">
    <location>
        <begin position="278"/>
        <end position="305"/>
    </location>
</feature>
<evidence type="ECO:0000313" key="2">
    <source>
        <dbReference type="EMBL" id="KZV84261.1"/>
    </source>
</evidence>
<evidence type="ECO:0000313" key="3">
    <source>
        <dbReference type="Proteomes" id="UP000077266"/>
    </source>
</evidence>
<dbReference type="OrthoDB" id="3236040at2759"/>
<feature type="region of interest" description="Disordered" evidence="1">
    <location>
        <begin position="170"/>
        <end position="228"/>
    </location>
</feature>
<feature type="compositionally biased region" description="Polar residues" evidence="1">
    <location>
        <begin position="218"/>
        <end position="228"/>
    </location>
</feature>
<feature type="compositionally biased region" description="Low complexity" evidence="1">
    <location>
        <begin position="181"/>
        <end position="207"/>
    </location>
</feature>
<feature type="region of interest" description="Disordered" evidence="1">
    <location>
        <begin position="1"/>
        <end position="42"/>
    </location>
</feature>
<accession>A0A165DD24</accession>
<dbReference type="EMBL" id="KV426233">
    <property type="protein sequence ID" value="KZV84261.1"/>
    <property type="molecule type" value="Genomic_DNA"/>
</dbReference>
<proteinExistence type="predicted"/>
<evidence type="ECO:0000256" key="1">
    <source>
        <dbReference type="SAM" id="MobiDB-lite"/>
    </source>
</evidence>
<feature type="compositionally biased region" description="Acidic residues" evidence="1">
    <location>
        <begin position="68"/>
        <end position="79"/>
    </location>
</feature>
<feature type="region of interest" description="Disordered" evidence="1">
    <location>
        <begin position="65"/>
        <end position="142"/>
    </location>
</feature>
<dbReference type="AlphaFoldDB" id="A0A165DD24"/>
<keyword evidence="3" id="KW-1185">Reference proteome</keyword>
<organism evidence="2 3">
    <name type="scientific">Exidia glandulosa HHB12029</name>
    <dbReference type="NCBI Taxonomy" id="1314781"/>
    <lineage>
        <taxon>Eukaryota</taxon>
        <taxon>Fungi</taxon>
        <taxon>Dikarya</taxon>
        <taxon>Basidiomycota</taxon>
        <taxon>Agaricomycotina</taxon>
        <taxon>Agaricomycetes</taxon>
        <taxon>Auriculariales</taxon>
        <taxon>Exidiaceae</taxon>
        <taxon>Exidia</taxon>
    </lineage>
</organism>
<dbReference type="Proteomes" id="UP000077266">
    <property type="component" value="Unassembled WGS sequence"/>
</dbReference>
<feature type="compositionally biased region" description="Polar residues" evidence="1">
    <location>
        <begin position="282"/>
        <end position="292"/>
    </location>
</feature>
<name>A0A165DD24_EXIGL</name>
<reference evidence="2 3" key="1">
    <citation type="journal article" date="2016" name="Mol. Biol. Evol.">
        <title>Comparative Genomics of Early-Diverging Mushroom-Forming Fungi Provides Insights into the Origins of Lignocellulose Decay Capabilities.</title>
        <authorList>
            <person name="Nagy L.G."/>
            <person name="Riley R."/>
            <person name="Tritt A."/>
            <person name="Adam C."/>
            <person name="Daum C."/>
            <person name="Floudas D."/>
            <person name="Sun H."/>
            <person name="Yadav J.S."/>
            <person name="Pangilinan J."/>
            <person name="Larsson K.H."/>
            <person name="Matsuura K."/>
            <person name="Barry K."/>
            <person name="Labutti K."/>
            <person name="Kuo R."/>
            <person name="Ohm R.A."/>
            <person name="Bhattacharya S.S."/>
            <person name="Shirouzu T."/>
            <person name="Yoshinaga Y."/>
            <person name="Martin F.M."/>
            <person name="Grigoriev I.V."/>
            <person name="Hibbett D.S."/>
        </authorList>
    </citation>
    <scope>NUCLEOTIDE SEQUENCE [LARGE SCALE GENOMIC DNA]</scope>
    <source>
        <strain evidence="2 3">HHB12029</strain>
    </source>
</reference>